<sequence>MRVRSNIPLTFLSFAGYSQTAMASTPSELISAQAQLEGARCSPEGLWNCMTTSFQRCTSGAWSEPVAMAPGTECYPTGVTVDFQIGFSNGQGSGVDNCSSMVETETTTAITATEPADIDMPSLTPYLLPSSWAYSSEPSPSIPSPSSSSSSSSWISTPANTLERETTTPTATVQADWGERNYEASIDVKVLVGIVAGMLVGWV</sequence>
<organism evidence="2 3">
    <name type="scientific">Ceratocystis lukuohia</name>
    <dbReference type="NCBI Taxonomy" id="2019550"/>
    <lineage>
        <taxon>Eukaryota</taxon>
        <taxon>Fungi</taxon>
        <taxon>Dikarya</taxon>
        <taxon>Ascomycota</taxon>
        <taxon>Pezizomycotina</taxon>
        <taxon>Sordariomycetes</taxon>
        <taxon>Hypocreomycetidae</taxon>
        <taxon>Microascales</taxon>
        <taxon>Ceratocystidaceae</taxon>
        <taxon>Ceratocystis</taxon>
    </lineage>
</organism>
<feature type="compositionally biased region" description="Low complexity" evidence="1">
    <location>
        <begin position="138"/>
        <end position="156"/>
    </location>
</feature>
<comment type="caution">
    <text evidence="2">The sequence shown here is derived from an EMBL/GenBank/DDBJ whole genome shotgun (WGS) entry which is preliminary data.</text>
</comment>
<dbReference type="EMBL" id="JABSNW010000003">
    <property type="protein sequence ID" value="KAL2889305.1"/>
    <property type="molecule type" value="Genomic_DNA"/>
</dbReference>
<dbReference type="GeneID" id="98117623"/>
<evidence type="ECO:0000313" key="3">
    <source>
        <dbReference type="Proteomes" id="UP001610728"/>
    </source>
</evidence>
<accession>A0ABR4MM12</accession>
<evidence type="ECO:0000256" key="1">
    <source>
        <dbReference type="SAM" id="MobiDB-lite"/>
    </source>
</evidence>
<proteinExistence type="predicted"/>
<name>A0ABR4MM12_9PEZI</name>
<reference evidence="2 3" key="1">
    <citation type="submission" date="2020-05" db="EMBL/GenBank/DDBJ databases">
        <title>Ceratocystis lukuohia genome.</title>
        <authorList>
            <person name="Harrington T.C."/>
            <person name="Kim K."/>
            <person name="Mayers C.G."/>
        </authorList>
    </citation>
    <scope>NUCLEOTIDE SEQUENCE [LARGE SCALE GENOMIC DNA]</scope>
    <source>
        <strain evidence="2 3">C4212</strain>
    </source>
</reference>
<dbReference type="Proteomes" id="UP001610728">
    <property type="component" value="Unassembled WGS sequence"/>
</dbReference>
<gene>
    <name evidence="2" type="ORF">HOO65_030806</name>
</gene>
<dbReference type="RefSeq" id="XP_070860485.1">
    <property type="nucleotide sequence ID" value="XM_071000491.1"/>
</dbReference>
<feature type="region of interest" description="Disordered" evidence="1">
    <location>
        <begin position="138"/>
        <end position="172"/>
    </location>
</feature>
<protein>
    <submittedName>
        <fullName evidence="2">Extracellular protein</fullName>
    </submittedName>
</protein>
<keyword evidence="3" id="KW-1185">Reference proteome</keyword>
<evidence type="ECO:0000313" key="2">
    <source>
        <dbReference type="EMBL" id="KAL2889305.1"/>
    </source>
</evidence>